<dbReference type="EMBL" id="LGGO01000029">
    <property type="protein sequence ID" value="KUK77484.1"/>
    <property type="molecule type" value="Genomic_DNA"/>
</dbReference>
<feature type="non-terminal residue" evidence="8">
    <location>
        <position position="122"/>
    </location>
</feature>
<evidence type="ECO:0000256" key="2">
    <source>
        <dbReference type="ARBA" id="ARBA00022723"/>
    </source>
</evidence>
<keyword evidence="4" id="KW-0862">Zinc</keyword>
<name>A0A117M0F6_9BACT</name>
<evidence type="ECO:0000256" key="4">
    <source>
        <dbReference type="ARBA" id="ARBA00022833"/>
    </source>
</evidence>
<evidence type="ECO:0000313" key="8">
    <source>
        <dbReference type="EMBL" id="KUK77484.1"/>
    </source>
</evidence>
<dbReference type="GO" id="GO:0004829">
    <property type="term" value="F:threonine-tRNA ligase activity"/>
    <property type="evidence" value="ECO:0007669"/>
    <property type="project" value="UniProtKB-EC"/>
</dbReference>
<dbReference type="Gene3D" id="3.30.980.10">
    <property type="entry name" value="Threonyl-trna Synthetase, Chain A, domain 2"/>
    <property type="match status" value="1"/>
</dbReference>
<accession>A0A117M0F6</accession>
<gene>
    <name evidence="8" type="ORF">XD93_0304</name>
</gene>
<keyword evidence="3" id="KW-0547">Nucleotide-binding</keyword>
<dbReference type="GO" id="GO:0005524">
    <property type="term" value="F:ATP binding"/>
    <property type="evidence" value="ECO:0007669"/>
    <property type="project" value="UniProtKB-KW"/>
</dbReference>
<protein>
    <submittedName>
        <fullName evidence="8">Threonyl-tRNA synthetase</fullName>
        <ecNumber evidence="8">6.1.1.3</ecNumber>
    </submittedName>
</protein>
<evidence type="ECO:0000256" key="5">
    <source>
        <dbReference type="ARBA" id="ARBA00022840"/>
    </source>
</evidence>
<keyword evidence="5" id="KW-0067">ATP-binding</keyword>
<dbReference type="PANTHER" id="PTHR11451:SF44">
    <property type="entry name" value="THREONINE--TRNA LIGASE, CHLOROPLASTIC_MITOCHONDRIAL 2"/>
    <property type="match status" value="1"/>
</dbReference>
<comment type="caution">
    <text evidence="8">The sequence shown here is derived from an EMBL/GenBank/DDBJ whole genome shotgun (WGS) entry which is preliminary data.</text>
</comment>
<keyword evidence="2" id="KW-0479">Metal-binding</keyword>
<sequence length="122" mass="14228">MDNENESKLEKSRHSASHVLAQAVLKLYPETKLGIGPAIDDGFYYDFEFASPIEESDLKKIEKEMKKIIKKNLPFEQIFMSREEAIKYLKAIDQEYKLELLKEIPDEEVSFYTTGDNDFIDL</sequence>
<evidence type="ECO:0000313" key="9">
    <source>
        <dbReference type="Proteomes" id="UP000053904"/>
    </source>
</evidence>
<dbReference type="FunFam" id="3.30.980.10:FF:000001">
    <property type="entry name" value="Threonine--tRNA ligase"/>
    <property type="match status" value="1"/>
</dbReference>
<dbReference type="Proteomes" id="UP000053904">
    <property type="component" value="Unassembled WGS sequence"/>
</dbReference>
<reference evidence="9" key="1">
    <citation type="journal article" date="2015" name="MBio">
        <title>Genome-Resolved Metagenomic Analysis Reveals Roles for Candidate Phyla and Other Microbial Community Members in Biogeochemical Transformations in Oil Reservoirs.</title>
        <authorList>
            <person name="Hu P."/>
            <person name="Tom L."/>
            <person name="Singh A."/>
            <person name="Thomas B.C."/>
            <person name="Baker B.J."/>
            <person name="Piceno Y.M."/>
            <person name="Andersen G.L."/>
            <person name="Banfield J.F."/>
        </authorList>
    </citation>
    <scope>NUCLEOTIDE SEQUENCE [LARGE SCALE GENOMIC DNA]</scope>
</reference>
<dbReference type="AlphaFoldDB" id="A0A117M0F6"/>
<keyword evidence="1 8" id="KW-0436">Ligase</keyword>
<dbReference type="GO" id="GO:0046872">
    <property type="term" value="F:metal ion binding"/>
    <property type="evidence" value="ECO:0007669"/>
    <property type="project" value="UniProtKB-KW"/>
</dbReference>
<evidence type="ECO:0000256" key="7">
    <source>
        <dbReference type="ARBA" id="ARBA00023146"/>
    </source>
</evidence>
<evidence type="ECO:0000256" key="6">
    <source>
        <dbReference type="ARBA" id="ARBA00022917"/>
    </source>
</evidence>
<dbReference type="GO" id="GO:0006435">
    <property type="term" value="P:threonyl-tRNA aminoacylation"/>
    <property type="evidence" value="ECO:0007669"/>
    <property type="project" value="TreeGrafter"/>
</dbReference>
<keyword evidence="6" id="KW-0648">Protein biosynthesis</keyword>
<proteinExistence type="predicted"/>
<keyword evidence="7 8" id="KW-0030">Aminoacyl-tRNA synthetase</keyword>
<dbReference type="InterPro" id="IPR018163">
    <property type="entry name" value="Thr/Ala-tRNA-synth_IIc_edit"/>
</dbReference>
<dbReference type="SUPFAM" id="SSF55186">
    <property type="entry name" value="ThrRS/AlaRS common domain"/>
    <property type="match status" value="1"/>
</dbReference>
<evidence type="ECO:0000256" key="3">
    <source>
        <dbReference type="ARBA" id="ARBA00022741"/>
    </source>
</evidence>
<dbReference type="EC" id="6.1.1.3" evidence="8"/>
<organism evidence="8 9">
    <name type="scientific">candidate division WS6 bacterium 34_10</name>
    <dbReference type="NCBI Taxonomy" id="1641389"/>
    <lineage>
        <taxon>Bacteria</taxon>
        <taxon>Candidatus Dojkabacteria</taxon>
    </lineage>
</organism>
<evidence type="ECO:0000256" key="1">
    <source>
        <dbReference type="ARBA" id="ARBA00022598"/>
    </source>
</evidence>
<dbReference type="PANTHER" id="PTHR11451">
    <property type="entry name" value="THREONINE-TRNA LIGASE"/>
    <property type="match status" value="1"/>
</dbReference>